<keyword evidence="2" id="KW-0808">Transferase</keyword>
<protein>
    <submittedName>
        <fullName evidence="2">Nicotinamide N-methyltransferase-like protein</fullName>
    </submittedName>
</protein>
<keyword evidence="2" id="KW-0489">Methyltransferase</keyword>
<dbReference type="Gene3D" id="3.40.50.150">
    <property type="entry name" value="Vaccinia Virus protein VP39"/>
    <property type="match status" value="1"/>
</dbReference>
<dbReference type="InterPro" id="IPR029063">
    <property type="entry name" value="SAM-dependent_MTases_sf"/>
</dbReference>
<dbReference type="EMBL" id="QPKB01000001">
    <property type="protein sequence ID" value="RWR72252.1"/>
    <property type="molecule type" value="Genomic_DNA"/>
</dbReference>
<gene>
    <name evidence="2" type="ORF">CKAN_00046400</name>
</gene>
<dbReference type="AlphaFoldDB" id="A0A3S3M2U7"/>
<dbReference type="PANTHER" id="PTHR14614:SF98">
    <property type="entry name" value="S-ADENOSYL-L-METHIONINE-DEPENDENT METHYLTRANSFERASES SUPERFAMILY PROTEIN"/>
    <property type="match status" value="1"/>
</dbReference>
<dbReference type="GO" id="GO:0008168">
    <property type="term" value="F:methyltransferase activity"/>
    <property type="evidence" value="ECO:0007669"/>
    <property type="project" value="UniProtKB-KW"/>
</dbReference>
<organism evidence="2 3">
    <name type="scientific">Cinnamomum micranthum f. kanehirae</name>
    <dbReference type="NCBI Taxonomy" id="337451"/>
    <lineage>
        <taxon>Eukaryota</taxon>
        <taxon>Viridiplantae</taxon>
        <taxon>Streptophyta</taxon>
        <taxon>Embryophyta</taxon>
        <taxon>Tracheophyta</taxon>
        <taxon>Spermatophyta</taxon>
        <taxon>Magnoliopsida</taxon>
        <taxon>Magnoliidae</taxon>
        <taxon>Laurales</taxon>
        <taxon>Lauraceae</taxon>
        <taxon>Cinnamomum</taxon>
    </lineage>
</organism>
<dbReference type="InterPro" id="IPR019410">
    <property type="entry name" value="Methyltransf_16"/>
</dbReference>
<name>A0A3S3M2U7_9MAGN</name>
<dbReference type="PANTHER" id="PTHR14614">
    <property type="entry name" value="HEPATOCELLULAR CARCINOMA-ASSOCIATED ANTIGEN"/>
    <property type="match status" value="1"/>
</dbReference>
<proteinExistence type="predicted"/>
<evidence type="ECO:0000256" key="1">
    <source>
        <dbReference type="SAM" id="MobiDB-lite"/>
    </source>
</evidence>
<reference evidence="2 3" key="1">
    <citation type="journal article" date="2019" name="Nat. Plants">
        <title>Stout camphor tree genome fills gaps in understanding of flowering plant genome evolution.</title>
        <authorList>
            <person name="Chaw S.M."/>
            <person name="Liu Y.C."/>
            <person name="Wu Y.W."/>
            <person name="Wang H.Y."/>
            <person name="Lin C.I."/>
            <person name="Wu C.S."/>
            <person name="Ke H.M."/>
            <person name="Chang L.Y."/>
            <person name="Hsu C.Y."/>
            <person name="Yang H.T."/>
            <person name="Sudianto E."/>
            <person name="Hsu M.H."/>
            <person name="Wu K.P."/>
            <person name="Wang L.N."/>
            <person name="Leebens-Mack J.H."/>
            <person name="Tsai I.J."/>
        </authorList>
    </citation>
    <scope>NUCLEOTIDE SEQUENCE [LARGE SCALE GENOMIC DNA]</scope>
    <source>
        <strain evidence="3">cv. Chaw 1501</strain>
        <tissue evidence="2">Young leaves</tissue>
    </source>
</reference>
<feature type="region of interest" description="Disordered" evidence="1">
    <location>
        <begin position="309"/>
        <end position="331"/>
    </location>
</feature>
<dbReference type="CDD" id="cd02440">
    <property type="entry name" value="AdoMet_MTases"/>
    <property type="match status" value="1"/>
</dbReference>
<evidence type="ECO:0000313" key="2">
    <source>
        <dbReference type="EMBL" id="RWR72252.1"/>
    </source>
</evidence>
<dbReference type="OrthoDB" id="413520at2759"/>
<keyword evidence="3" id="KW-1185">Reference proteome</keyword>
<comment type="caution">
    <text evidence="2">The sequence shown here is derived from an EMBL/GenBank/DDBJ whole genome shotgun (WGS) entry which is preliminary data.</text>
</comment>
<dbReference type="SUPFAM" id="SSF53335">
    <property type="entry name" value="S-adenosyl-L-methionine-dependent methyltransferases"/>
    <property type="match status" value="1"/>
</dbReference>
<dbReference type="GO" id="GO:0032259">
    <property type="term" value="P:methylation"/>
    <property type="evidence" value="ECO:0007669"/>
    <property type="project" value="UniProtKB-KW"/>
</dbReference>
<dbReference type="Pfam" id="PF10294">
    <property type="entry name" value="Methyltransf_16"/>
    <property type="match status" value="1"/>
</dbReference>
<sequence length="383" mass="42917">MLKALTGSTRERRSASDDLDAVDWLSLLNDTYNRDRLCELGGMFLIAKQVGKIHRIPWIGFQSWHAAARKDPNSKHLGTTVWDASMVFVKFLEKNCRKGRFSPTKLKGKRVIELGAGCGLAGFGMALLGCNVVSTDQVEVLPLLMRNVERNVSRIMQTSPDSASFGSIEVAELDWGNPEHIRAVDPPFDYIIGTDVVYAEHLLEPLLRTIFALSGPRTTILVNSFADTWEASLHLVGSGSYCHRIHFSFWNFMQLGYEIRSTTVHEQMLAMWKSNFEVKTVPRTKMDSKYQHASIQLFIMGSKSRAGCAENPMQRDAESSGECRSDEDGESCDAEEEHVECGNKGVTNGGNEVGMMKNRKLDDWEARRYGSIAARLLRDVKIT</sequence>
<accession>A0A3S3M2U7</accession>
<dbReference type="Proteomes" id="UP000283530">
    <property type="component" value="Unassembled WGS sequence"/>
</dbReference>
<feature type="compositionally biased region" description="Basic and acidic residues" evidence="1">
    <location>
        <begin position="313"/>
        <end position="326"/>
    </location>
</feature>
<evidence type="ECO:0000313" key="3">
    <source>
        <dbReference type="Proteomes" id="UP000283530"/>
    </source>
</evidence>